<name>K6ZLE8_9ALTE</name>
<sequence length="40" mass="4455">MYAVHSVAKSHKKGRQLSALLNIESKHALYAFEHSCNTLA</sequence>
<gene>
    <name evidence="1" type="ORF">GMES_1894</name>
</gene>
<reference evidence="1 2" key="1">
    <citation type="journal article" date="2017" name="Antonie Van Leeuwenhoek">
        <title>Rhizobium rhizosphaerae sp. nov., a novel species isolated from rice rhizosphere.</title>
        <authorList>
            <person name="Zhao J.J."/>
            <person name="Zhang J."/>
            <person name="Zhang R.J."/>
            <person name="Zhang C.W."/>
            <person name="Yin H.Q."/>
            <person name="Zhang X.X."/>
        </authorList>
    </citation>
    <scope>NUCLEOTIDE SEQUENCE [LARGE SCALE GENOMIC DNA]</scope>
    <source>
        <strain evidence="1 2">KMM 241</strain>
    </source>
</reference>
<proteinExistence type="predicted"/>
<dbReference type="EMBL" id="BAEP01000040">
    <property type="protein sequence ID" value="GAC24190.1"/>
    <property type="molecule type" value="Genomic_DNA"/>
</dbReference>
<protein>
    <submittedName>
        <fullName evidence="1">Uncharacterized protein</fullName>
    </submittedName>
</protein>
<evidence type="ECO:0000313" key="2">
    <source>
        <dbReference type="Proteomes" id="UP000006263"/>
    </source>
</evidence>
<dbReference type="AlphaFoldDB" id="K6ZLE8"/>
<accession>K6ZLE8</accession>
<comment type="caution">
    <text evidence="1">The sequence shown here is derived from an EMBL/GenBank/DDBJ whole genome shotgun (WGS) entry which is preliminary data.</text>
</comment>
<evidence type="ECO:0000313" key="1">
    <source>
        <dbReference type="EMBL" id="GAC24190.1"/>
    </source>
</evidence>
<organism evidence="1 2">
    <name type="scientific">Paraglaciecola mesophila KMM 241</name>
    <dbReference type="NCBI Taxonomy" id="1128912"/>
    <lineage>
        <taxon>Bacteria</taxon>
        <taxon>Pseudomonadati</taxon>
        <taxon>Pseudomonadota</taxon>
        <taxon>Gammaproteobacteria</taxon>
        <taxon>Alteromonadales</taxon>
        <taxon>Alteromonadaceae</taxon>
        <taxon>Paraglaciecola</taxon>
    </lineage>
</organism>
<dbReference type="Proteomes" id="UP000006263">
    <property type="component" value="Unassembled WGS sequence"/>
</dbReference>